<accession>E0UAQ9</accession>
<evidence type="ECO:0000313" key="2">
    <source>
        <dbReference type="Proteomes" id="UP000008206"/>
    </source>
</evidence>
<keyword evidence="2" id="KW-1185">Reference proteome</keyword>
<dbReference type="AlphaFoldDB" id="E0UAQ9"/>
<protein>
    <submittedName>
        <fullName evidence="1">Uncharacterized protein</fullName>
    </submittedName>
</protein>
<reference evidence="2" key="1">
    <citation type="journal article" date="2011" name="MBio">
        <title>Novel metabolic attributes of the genus Cyanothece, comprising a group of unicellular nitrogen-fixing Cyanobacteria.</title>
        <authorList>
            <person name="Bandyopadhyay A."/>
            <person name="Elvitigala T."/>
            <person name="Welsh E."/>
            <person name="Stockel J."/>
            <person name="Liberton M."/>
            <person name="Min H."/>
            <person name="Sherman L.A."/>
            <person name="Pakrasi H.B."/>
        </authorList>
    </citation>
    <scope>NUCLEOTIDE SEQUENCE [LARGE SCALE GENOMIC DNA]</scope>
    <source>
        <strain evidence="2">PCC 7822</strain>
    </source>
</reference>
<evidence type="ECO:0000313" key="1">
    <source>
        <dbReference type="EMBL" id="ADN13911.1"/>
    </source>
</evidence>
<dbReference type="Proteomes" id="UP000008206">
    <property type="component" value="Chromosome"/>
</dbReference>
<gene>
    <name evidence="1" type="ordered locus">Cyan7822_1927</name>
</gene>
<dbReference type="OrthoDB" id="461614at2"/>
<dbReference type="RefSeq" id="WP_013322017.1">
    <property type="nucleotide sequence ID" value="NC_014501.1"/>
</dbReference>
<proteinExistence type="predicted"/>
<dbReference type="eggNOG" id="ENOG5033E5Y">
    <property type="taxonomic scope" value="Bacteria"/>
</dbReference>
<dbReference type="HOGENOM" id="CLU_191320_0_0_3"/>
<organism evidence="1 2">
    <name type="scientific">Gloeothece verrucosa (strain PCC 7822)</name>
    <name type="common">Cyanothece sp. (strain PCC 7822)</name>
    <dbReference type="NCBI Taxonomy" id="497965"/>
    <lineage>
        <taxon>Bacteria</taxon>
        <taxon>Bacillati</taxon>
        <taxon>Cyanobacteriota</taxon>
        <taxon>Cyanophyceae</taxon>
        <taxon>Oscillatoriophycideae</taxon>
        <taxon>Chroococcales</taxon>
        <taxon>Aphanothecaceae</taxon>
        <taxon>Gloeothece</taxon>
        <taxon>Gloeothece verrucosa</taxon>
    </lineage>
</organism>
<name>E0UAQ9_GLOV7</name>
<sequence>MFHSPSSGSSQAFFNQIESMTTPAGYVAPAVFQTSNKEYIALIKSLAAKALYDPLLQRDLCDRIYELMLEDMRLQKERIRQYGELL</sequence>
<dbReference type="KEGG" id="cyj:Cyan7822_1927"/>
<dbReference type="STRING" id="497965.Cyan7822_1927"/>
<dbReference type="EMBL" id="CP002198">
    <property type="protein sequence ID" value="ADN13911.1"/>
    <property type="molecule type" value="Genomic_DNA"/>
</dbReference>